<feature type="transmembrane region" description="Helical" evidence="6">
    <location>
        <begin position="40"/>
        <end position="63"/>
    </location>
</feature>
<evidence type="ECO:0000256" key="4">
    <source>
        <dbReference type="ARBA" id="ARBA00022989"/>
    </source>
</evidence>
<dbReference type="RefSeq" id="XP_026083988.1">
    <property type="nucleotide sequence ID" value="XM_026228203.1"/>
</dbReference>
<dbReference type="InterPro" id="IPR051423">
    <property type="entry name" value="CD225/Dispanin"/>
</dbReference>
<sequence length="109" mass="11921">MDRSQPFSDTRPYPGQSGVTVQPPVFVTTVPLARPVPDHLGYSIFTLLCCCFPLGIAALVFSCSTRDAIYSGQQELAKRHSKTALMLNHIGLGIGLVIIVLIIFNQMMK</sequence>
<dbReference type="PANTHER" id="PTHR14948">
    <property type="entry name" value="NG5"/>
    <property type="match status" value="1"/>
</dbReference>
<evidence type="ECO:0000313" key="8">
    <source>
        <dbReference type="RefSeq" id="XP_026083988.1"/>
    </source>
</evidence>
<reference evidence="8" key="1">
    <citation type="submission" date="2025-08" db="UniProtKB">
        <authorList>
            <consortium name="RefSeq"/>
        </authorList>
    </citation>
    <scope>IDENTIFICATION</scope>
    <source>
        <strain evidence="8">Wakin</strain>
        <tissue evidence="8">Muscle</tissue>
    </source>
</reference>
<keyword evidence="3 6" id="KW-0812">Transmembrane</keyword>
<dbReference type="GeneID" id="113059660"/>
<organism evidence="7 8">
    <name type="scientific">Carassius auratus</name>
    <name type="common">Goldfish</name>
    <dbReference type="NCBI Taxonomy" id="7957"/>
    <lineage>
        <taxon>Eukaryota</taxon>
        <taxon>Metazoa</taxon>
        <taxon>Chordata</taxon>
        <taxon>Craniata</taxon>
        <taxon>Vertebrata</taxon>
        <taxon>Euteleostomi</taxon>
        <taxon>Actinopterygii</taxon>
        <taxon>Neopterygii</taxon>
        <taxon>Teleostei</taxon>
        <taxon>Ostariophysi</taxon>
        <taxon>Cypriniformes</taxon>
        <taxon>Cyprinidae</taxon>
        <taxon>Cyprininae</taxon>
        <taxon>Carassius</taxon>
    </lineage>
</organism>
<feature type="transmembrane region" description="Helical" evidence="6">
    <location>
        <begin position="84"/>
        <end position="104"/>
    </location>
</feature>
<dbReference type="Pfam" id="PF04505">
    <property type="entry name" value="CD225"/>
    <property type="match status" value="1"/>
</dbReference>
<comment type="subcellular location">
    <subcellularLocation>
        <location evidence="1">Membrane</location>
    </subcellularLocation>
</comment>
<dbReference type="KEGG" id="caua:113059660"/>
<evidence type="ECO:0000256" key="1">
    <source>
        <dbReference type="ARBA" id="ARBA00004370"/>
    </source>
</evidence>
<proteinExistence type="inferred from homology"/>
<protein>
    <submittedName>
        <fullName evidence="8">Synapse differentiation-inducing gene protein 1-like</fullName>
    </submittedName>
</protein>
<dbReference type="PANTHER" id="PTHR14948:SF46">
    <property type="entry name" value="DISPANIN SUBFAMILY A MEMBER 2B-LIKE-RELATED"/>
    <property type="match status" value="1"/>
</dbReference>
<evidence type="ECO:0000256" key="2">
    <source>
        <dbReference type="ARBA" id="ARBA00006843"/>
    </source>
</evidence>
<evidence type="ECO:0000256" key="3">
    <source>
        <dbReference type="ARBA" id="ARBA00022692"/>
    </source>
</evidence>
<name>A0A6P6LHB3_CARAU</name>
<keyword evidence="5 6" id="KW-0472">Membrane</keyword>
<keyword evidence="7" id="KW-1185">Reference proteome</keyword>
<keyword evidence="4 6" id="KW-1133">Transmembrane helix</keyword>
<dbReference type="InterPro" id="IPR007593">
    <property type="entry name" value="CD225/Dispanin_fam"/>
</dbReference>
<dbReference type="AlphaFoldDB" id="A0A6P6LHB3"/>
<accession>A0A6P6LHB3</accession>
<dbReference type="GO" id="GO:0016020">
    <property type="term" value="C:membrane"/>
    <property type="evidence" value="ECO:0007669"/>
    <property type="project" value="UniProtKB-SubCell"/>
</dbReference>
<dbReference type="OrthoDB" id="6083617at2759"/>
<evidence type="ECO:0000256" key="5">
    <source>
        <dbReference type="ARBA" id="ARBA00023136"/>
    </source>
</evidence>
<gene>
    <name evidence="8" type="primary">LOC113059660</name>
</gene>
<evidence type="ECO:0000313" key="7">
    <source>
        <dbReference type="Proteomes" id="UP000515129"/>
    </source>
</evidence>
<comment type="similarity">
    <text evidence="2">Belongs to the CD225/Dispanin family.</text>
</comment>
<evidence type="ECO:0000256" key="6">
    <source>
        <dbReference type="SAM" id="Phobius"/>
    </source>
</evidence>
<dbReference type="Proteomes" id="UP000515129">
    <property type="component" value="Chromosome 41"/>
</dbReference>